<comment type="subcellular location">
    <subcellularLocation>
        <location evidence="1">Cell membrane</location>
        <topology evidence="1">Multi-pass membrane protein</topology>
    </subcellularLocation>
</comment>
<proteinExistence type="predicted"/>
<feature type="domain" description="Signal transduction histidine kinase internal region" evidence="14">
    <location>
        <begin position="357"/>
        <end position="435"/>
    </location>
</feature>
<gene>
    <name evidence="15" type="ORF">SAMN02745116_02495</name>
</gene>
<dbReference type="PANTHER" id="PTHR34220">
    <property type="entry name" value="SENSOR HISTIDINE KINASE YPDA"/>
    <property type="match status" value="1"/>
</dbReference>
<dbReference type="RefSeq" id="WP_078808380.1">
    <property type="nucleotide sequence ID" value="NZ_FUXI01000042.1"/>
</dbReference>
<feature type="transmembrane region" description="Helical" evidence="12">
    <location>
        <begin position="21"/>
        <end position="39"/>
    </location>
</feature>
<dbReference type="Proteomes" id="UP000190328">
    <property type="component" value="Unassembled WGS sequence"/>
</dbReference>
<evidence type="ECO:0000256" key="8">
    <source>
        <dbReference type="ARBA" id="ARBA00022840"/>
    </source>
</evidence>
<organism evidence="15 16">
    <name type="scientific">Pilibacter termitis</name>
    <dbReference type="NCBI Taxonomy" id="263852"/>
    <lineage>
        <taxon>Bacteria</taxon>
        <taxon>Bacillati</taxon>
        <taxon>Bacillota</taxon>
        <taxon>Bacilli</taxon>
        <taxon>Lactobacillales</taxon>
        <taxon>Enterococcaceae</taxon>
        <taxon>Pilibacter</taxon>
    </lineage>
</organism>
<accession>A0A1T4RA56</accession>
<keyword evidence="11 12" id="KW-0472">Membrane</keyword>
<keyword evidence="6" id="KW-0547">Nucleotide-binding</keyword>
<dbReference type="InterPro" id="IPR010559">
    <property type="entry name" value="Sig_transdc_His_kin_internal"/>
</dbReference>
<evidence type="ECO:0000256" key="3">
    <source>
        <dbReference type="ARBA" id="ARBA00022553"/>
    </source>
</evidence>
<evidence type="ECO:0000256" key="5">
    <source>
        <dbReference type="ARBA" id="ARBA00022692"/>
    </source>
</evidence>
<evidence type="ECO:0000256" key="9">
    <source>
        <dbReference type="ARBA" id="ARBA00022989"/>
    </source>
</evidence>
<keyword evidence="8" id="KW-0067">ATP-binding</keyword>
<keyword evidence="2" id="KW-1003">Cell membrane</keyword>
<evidence type="ECO:0000259" key="14">
    <source>
        <dbReference type="Pfam" id="PF06580"/>
    </source>
</evidence>
<keyword evidence="7 15" id="KW-0418">Kinase</keyword>
<evidence type="ECO:0000256" key="7">
    <source>
        <dbReference type="ARBA" id="ARBA00022777"/>
    </source>
</evidence>
<dbReference type="Gene3D" id="3.30.565.10">
    <property type="entry name" value="Histidine kinase-like ATPase, C-terminal domain"/>
    <property type="match status" value="1"/>
</dbReference>
<dbReference type="GO" id="GO:0005886">
    <property type="term" value="C:plasma membrane"/>
    <property type="evidence" value="ECO:0007669"/>
    <property type="project" value="UniProtKB-SubCell"/>
</dbReference>
<dbReference type="InterPro" id="IPR050640">
    <property type="entry name" value="Bact_2-comp_sensor_kinase"/>
</dbReference>
<dbReference type="GO" id="GO:0000155">
    <property type="term" value="F:phosphorelay sensor kinase activity"/>
    <property type="evidence" value="ECO:0007669"/>
    <property type="project" value="InterPro"/>
</dbReference>
<evidence type="ECO:0000313" key="15">
    <source>
        <dbReference type="EMBL" id="SKA12501.1"/>
    </source>
</evidence>
<dbReference type="EMBL" id="FUXI01000042">
    <property type="protein sequence ID" value="SKA12501.1"/>
    <property type="molecule type" value="Genomic_DNA"/>
</dbReference>
<evidence type="ECO:0000256" key="11">
    <source>
        <dbReference type="ARBA" id="ARBA00023136"/>
    </source>
</evidence>
<dbReference type="InterPro" id="IPR036890">
    <property type="entry name" value="HATPase_C_sf"/>
</dbReference>
<dbReference type="PANTHER" id="PTHR34220:SF11">
    <property type="entry name" value="SENSOR PROTEIN KINASE HPTS"/>
    <property type="match status" value="1"/>
</dbReference>
<reference evidence="15 16" key="1">
    <citation type="submission" date="2017-02" db="EMBL/GenBank/DDBJ databases">
        <authorList>
            <person name="Peterson S.W."/>
        </authorList>
    </citation>
    <scope>NUCLEOTIDE SEQUENCE [LARGE SCALE GENOMIC DNA]</scope>
    <source>
        <strain evidence="15 16">ATCC BAA-1030</strain>
    </source>
</reference>
<dbReference type="GO" id="GO:0005524">
    <property type="term" value="F:ATP binding"/>
    <property type="evidence" value="ECO:0007669"/>
    <property type="project" value="UniProtKB-KW"/>
</dbReference>
<keyword evidence="9 12" id="KW-1133">Transmembrane helix</keyword>
<evidence type="ECO:0000256" key="12">
    <source>
        <dbReference type="SAM" id="Phobius"/>
    </source>
</evidence>
<dbReference type="SUPFAM" id="SSF55874">
    <property type="entry name" value="ATPase domain of HSP90 chaperone/DNA topoisomerase II/histidine kinase"/>
    <property type="match status" value="1"/>
</dbReference>
<keyword evidence="16" id="KW-1185">Reference proteome</keyword>
<keyword evidence="3" id="KW-0597">Phosphoprotein</keyword>
<dbReference type="Pfam" id="PF02518">
    <property type="entry name" value="HATPase_c"/>
    <property type="match status" value="1"/>
</dbReference>
<evidence type="ECO:0000256" key="2">
    <source>
        <dbReference type="ARBA" id="ARBA00022475"/>
    </source>
</evidence>
<evidence type="ECO:0000256" key="6">
    <source>
        <dbReference type="ARBA" id="ARBA00022741"/>
    </source>
</evidence>
<keyword evidence="4" id="KW-0808">Transferase</keyword>
<feature type="domain" description="Histidine kinase/HSP90-like ATPase" evidence="13">
    <location>
        <begin position="455"/>
        <end position="554"/>
    </location>
</feature>
<dbReference type="Pfam" id="PF06580">
    <property type="entry name" value="His_kinase"/>
    <property type="match status" value="1"/>
</dbReference>
<dbReference type="AlphaFoldDB" id="A0A1T4RA56"/>
<evidence type="ECO:0000259" key="13">
    <source>
        <dbReference type="Pfam" id="PF02518"/>
    </source>
</evidence>
<evidence type="ECO:0000256" key="10">
    <source>
        <dbReference type="ARBA" id="ARBA00023012"/>
    </source>
</evidence>
<dbReference type="InterPro" id="IPR003594">
    <property type="entry name" value="HATPase_dom"/>
</dbReference>
<dbReference type="OrthoDB" id="9776552at2"/>
<dbReference type="STRING" id="263852.SAMN02745116_02495"/>
<keyword evidence="10" id="KW-0902">Two-component regulatory system</keyword>
<evidence type="ECO:0000313" key="16">
    <source>
        <dbReference type="Proteomes" id="UP000190328"/>
    </source>
</evidence>
<evidence type="ECO:0000256" key="1">
    <source>
        <dbReference type="ARBA" id="ARBA00004651"/>
    </source>
</evidence>
<sequence>MRQLAYFYKNYGLYLKNLMKVVIISSFVMIIMTITFSNYEMSIKEIRKEQISELERSLSIDLSKQAEFYDMAFYRFHSYQFNLQDLRDFLSLDYNDYYQKYLKNFDEKNYDSFRRTDKIINQLFLENAQLSMIVLKSYEAGRVIYFTRNSKVPHYLETRYPKEDMDYLETIPNYKSEKRSVFLREWYDNYSQSPVATILLAFDMSVFSEKASKVEEFVQFRSFKNEQLIFSEGETFDTKGTLQSELQLGSNFTLTTIVNEKNILNQVSLQNMYYKILTIVFILLIICFYLWKTLREEQRRTFLLNKIRLIQHGERELPKSKVIDAFTEVDNGIEQMWENLQQMIQERYLQKIRLNNAELQALRAQIRPHFLYNTLEIIRMRALLQDEKETAELLFSLSQLFRSAIRGGGDIPLKEEVALTEHYLSLFEIRYENSFFYSLEIDVGMENYAIEKLLLQPIIENYFVHGFDVSREDNFLEISITQDEQFMHIFIQDNGQGMSEEELQSISRKLSTKMQEDETEHLGLLNIHRRISLGHGEEYGVSIYKNHLNGITVHILYPIKMWEKKDENSDS</sequence>
<keyword evidence="5 12" id="KW-0812">Transmembrane</keyword>
<name>A0A1T4RA56_9ENTE</name>
<protein>
    <submittedName>
        <fullName evidence="15">Histidine kinase</fullName>
    </submittedName>
</protein>
<feature type="transmembrane region" description="Helical" evidence="12">
    <location>
        <begin position="272"/>
        <end position="291"/>
    </location>
</feature>
<evidence type="ECO:0000256" key="4">
    <source>
        <dbReference type="ARBA" id="ARBA00022679"/>
    </source>
</evidence>